<organism evidence="2 3">
    <name type="scientific">Callosobruchus maculatus</name>
    <name type="common">Southern cowpea weevil</name>
    <name type="synonym">Pulse bruchid</name>
    <dbReference type="NCBI Taxonomy" id="64391"/>
    <lineage>
        <taxon>Eukaryota</taxon>
        <taxon>Metazoa</taxon>
        <taxon>Ecdysozoa</taxon>
        <taxon>Arthropoda</taxon>
        <taxon>Hexapoda</taxon>
        <taxon>Insecta</taxon>
        <taxon>Pterygota</taxon>
        <taxon>Neoptera</taxon>
        <taxon>Endopterygota</taxon>
        <taxon>Coleoptera</taxon>
        <taxon>Polyphaga</taxon>
        <taxon>Cucujiformia</taxon>
        <taxon>Chrysomeloidea</taxon>
        <taxon>Chrysomelidae</taxon>
        <taxon>Bruchinae</taxon>
        <taxon>Bruchini</taxon>
        <taxon>Callosobruchus</taxon>
    </lineage>
</organism>
<keyword evidence="3" id="KW-1185">Reference proteome</keyword>
<feature type="transmembrane region" description="Helical" evidence="1">
    <location>
        <begin position="23"/>
        <end position="39"/>
    </location>
</feature>
<accession>A0A653D520</accession>
<dbReference type="Proteomes" id="UP000410492">
    <property type="component" value="Unassembled WGS sequence"/>
</dbReference>
<evidence type="ECO:0000313" key="3">
    <source>
        <dbReference type="Proteomes" id="UP000410492"/>
    </source>
</evidence>
<reference evidence="2 3" key="1">
    <citation type="submission" date="2019-01" db="EMBL/GenBank/DDBJ databases">
        <authorList>
            <person name="Sayadi A."/>
        </authorList>
    </citation>
    <scope>NUCLEOTIDE SEQUENCE [LARGE SCALE GENOMIC DNA]</scope>
</reference>
<dbReference type="OrthoDB" id="6752933at2759"/>
<keyword evidence="1" id="KW-1133">Transmembrane helix</keyword>
<protein>
    <submittedName>
        <fullName evidence="2">Uncharacterized protein</fullName>
    </submittedName>
</protein>
<proteinExistence type="predicted"/>
<dbReference type="EMBL" id="CAACVG010009953">
    <property type="protein sequence ID" value="VEN54620.1"/>
    <property type="molecule type" value="Genomic_DNA"/>
</dbReference>
<dbReference type="AlphaFoldDB" id="A0A653D520"/>
<sequence>MSKYIEYNLHVCSKLHPTNNRVYTYYLTGSYIFFILLTNRSRRASAK</sequence>
<evidence type="ECO:0000313" key="2">
    <source>
        <dbReference type="EMBL" id="VEN54620.1"/>
    </source>
</evidence>
<evidence type="ECO:0000256" key="1">
    <source>
        <dbReference type="SAM" id="Phobius"/>
    </source>
</evidence>
<gene>
    <name evidence="2" type="ORF">CALMAC_LOCUS14044</name>
</gene>
<name>A0A653D520_CALMS</name>
<keyword evidence="1" id="KW-0472">Membrane</keyword>
<keyword evidence="1" id="KW-0812">Transmembrane</keyword>